<dbReference type="Proteomes" id="UP001208570">
    <property type="component" value="Unassembled WGS sequence"/>
</dbReference>
<dbReference type="AlphaFoldDB" id="A0AAD9J8W9"/>
<evidence type="ECO:0000313" key="2">
    <source>
        <dbReference type="Proteomes" id="UP001208570"/>
    </source>
</evidence>
<dbReference type="EMBL" id="JAODUP010000497">
    <property type="protein sequence ID" value="KAK2148454.1"/>
    <property type="molecule type" value="Genomic_DNA"/>
</dbReference>
<keyword evidence="2" id="KW-1185">Reference proteome</keyword>
<comment type="caution">
    <text evidence="1">The sequence shown here is derived from an EMBL/GenBank/DDBJ whole genome shotgun (WGS) entry which is preliminary data.</text>
</comment>
<name>A0AAD9J8W9_9ANNE</name>
<reference evidence="1" key="1">
    <citation type="journal article" date="2023" name="Mol. Biol. Evol.">
        <title>Third-Generation Sequencing Reveals the Adaptive Role of the Epigenome in Three Deep-Sea Polychaetes.</title>
        <authorList>
            <person name="Perez M."/>
            <person name="Aroh O."/>
            <person name="Sun Y."/>
            <person name="Lan Y."/>
            <person name="Juniper S.K."/>
            <person name="Young C.R."/>
            <person name="Angers B."/>
            <person name="Qian P.Y."/>
        </authorList>
    </citation>
    <scope>NUCLEOTIDE SEQUENCE</scope>
    <source>
        <strain evidence="1">P08H-3</strain>
    </source>
</reference>
<protein>
    <submittedName>
        <fullName evidence="1">Uncharacterized protein</fullName>
    </submittedName>
</protein>
<proteinExistence type="predicted"/>
<accession>A0AAD9J8W9</accession>
<organism evidence="1 2">
    <name type="scientific">Paralvinella palmiformis</name>
    <dbReference type="NCBI Taxonomy" id="53620"/>
    <lineage>
        <taxon>Eukaryota</taxon>
        <taxon>Metazoa</taxon>
        <taxon>Spiralia</taxon>
        <taxon>Lophotrochozoa</taxon>
        <taxon>Annelida</taxon>
        <taxon>Polychaeta</taxon>
        <taxon>Sedentaria</taxon>
        <taxon>Canalipalpata</taxon>
        <taxon>Terebellida</taxon>
        <taxon>Terebelliformia</taxon>
        <taxon>Alvinellidae</taxon>
        <taxon>Paralvinella</taxon>
    </lineage>
</organism>
<evidence type="ECO:0000313" key="1">
    <source>
        <dbReference type="EMBL" id="KAK2148454.1"/>
    </source>
</evidence>
<sequence>MFVCSFNIPIKHLGLLGLYSLFVDAHCDNMLHFCQHKHL</sequence>
<gene>
    <name evidence="1" type="ORF">LSH36_497g02044</name>
</gene>